<dbReference type="InterPro" id="IPR013096">
    <property type="entry name" value="Cupin_2"/>
</dbReference>
<keyword evidence="3" id="KW-1185">Reference proteome</keyword>
<reference evidence="2 3" key="1">
    <citation type="journal article" date="2015" name="Int. J. Syst. Evol. Microbiol.">
        <title>Aestuariivita atlantica sp. nov., isolated from deep sea sediment of the Atlantic Ocean.</title>
        <authorList>
            <person name="Li G."/>
            <person name="Lai Q."/>
            <person name="Du Y."/>
            <person name="Liu X."/>
            <person name="Sun F."/>
            <person name="Shao Z."/>
        </authorList>
    </citation>
    <scope>NUCLEOTIDE SEQUENCE [LARGE SCALE GENOMIC DNA]</scope>
    <source>
        <strain evidence="2 3">22II-S11-z3</strain>
    </source>
</reference>
<organism evidence="2 3">
    <name type="scientific">Pseudaestuariivita atlantica</name>
    <dbReference type="NCBI Taxonomy" id="1317121"/>
    <lineage>
        <taxon>Bacteria</taxon>
        <taxon>Pseudomonadati</taxon>
        <taxon>Pseudomonadota</taxon>
        <taxon>Alphaproteobacteria</taxon>
        <taxon>Rhodobacterales</taxon>
        <taxon>Paracoccaceae</taxon>
        <taxon>Pseudaestuariivita</taxon>
    </lineage>
</organism>
<proteinExistence type="predicted"/>
<dbReference type="Proteomes" id="UP000036938">
    <property type="component" value="Unassembled WGS sequence"/>
</dbReference>
<dbReference type="InterPro" id="IPR014710">
    <property type="entry name" value="RmlC-like_jellyroll"/>
</dbReference>
<evidence type="ECO:0000313" key="2">
    <source>
        <dbReference type="EMBL" id="KNG92931.1"/>
    </source>
</evidence>
<dbReference type="Pfam" id="PF07883">
    <property type="entry name" value="Cupin_2"/>
    <property type="match status" value="1"/>
</dbReference>
<dbReference type="STRING" id="1317121.ATO11_15465"/>
<dbReference type="RefSeq" id="WP_050531891.1">
    <property type="nucleotide sequence ID" value="NZ_AQQZ01000007.1"/>
</dbReference>
<dbReference type="Gene3D" id="2.60.120.10">
    <property type="entry name" value="Jelly Rolls"/>
    <property type="match status" value="1"/>
</dbReference>
<name>A0A0L1JMG2_9RHOB</name>
<dbReference type="SUPFAM" id="SSF51182">
    <property type="entry name" value="RmlC-like cupins"/>
    <property type="match status" value="1"/>
</dbReference>
<dbReference type="InterPro" id="IPR047263">
    <property type="entry name" value="HNL-like_cupin"/>
</dbReference>
<dbReference type="InterPro" id="IPR011051">
    <property type="entry name" value="RmlC_Cupin_sf"/>
</dbReference>
<dbReference type="OrthoDB" id="7507676at2"/>
<dbReference type="PANTHER" id="PTHR43698">
    <property type="entry name" value="RIBD C-TERMINAL DOMAIN CONTAINING PROTEIN"/>
    <property type="match status" value="1"/>
</dbReference>
<gene>
    <name evidence="2" type="ORF">ATO11_15465</name>
</gene>
<feature type="domain" description="Cupin type-2" evidence="1">
    <location>
        <begin position="42"/>
        <end position="104"/>
    </location>
</feature>
<dbReference type="EMBL" id="AQQZ01000007">
    <property type="protein sequence ID" value="KNG92931.1"/>
    <property type="molecule type" value="Genomic_DNA"/>
</dbReference>
<dbReference type="PANTHER" id="PTHR43698:SF1">
    <property type="entry name" value="BLL4564 PROTEIN"/>
    <property type="match status" value="1"/>
</dbReference>
<dbReference type="AlphaFoldDB" id="A0A0L1JMG2"/>
<dbReference type="CDD" id="cd02233">
    <property type="entry name" value="cupin_HNL-like"/>
    <property type="match status" value="1"/>
</dbReference>
<evidence type="ECO:0000259" key="1">
    <source>
        <dbReference type="Pfam" id="PF07883"/>
    </source>
</evidence>
<protein>
    <submittedName>
        <fullName evidence="2">Cupin</fullName>
    </submittedName>
</protein>
<comment type="caution">
    <text evidence="2">The sequence shown here is derived from an EMBL/GenBank/DDBJ whole genome shotgun (WGS) entry which is preliminary data.</text>
</comment>
<accession>A0A0L1JMG2</accession>
<sequence length="132" mass="14383">MDHHSAGDRPDRPGPAEYFTGDVTLTPIIEAPLPAQLRALSVTFQPGARTAWHTHPRGQTIFVTAGEGRAQRRGGPVITLKPGDTVFFHPDEEHWHGAAPDAEMTHVAMQEADDSGTHVTWLDHVSDADYTA</sequence>
<evidence type="ECO:0000313" key="3">
    <source>
        <dbReference type="Proteomes" id="UP000036938"/>
    </source>
</evidence>